<comment type="caution">
    <text evidence="3">The sequence shown here is derived from an EMBL/GenBank/DDBJ whole genome shotgun (WGS) entry which is preliminary data.</text>
</comment>
<evidence type="ECO:0008006" key="5">
    <source>
        <dbReference type="Google" id="ProtNLM"/>
    </source>
</evidence>
<dbReference type="Proteomes" id="UP000825935">
    <property type="component" value="Chromosome 9"/>
</dbReference>
<evidence type="ECO:0000313" key="3">
    <source>
        <dbReference type="EMBL" id="KAH7430053.1"/>
    </source>
</evidence>
<accession>A0A8T2U8G9</accession>
<feature type="repeat" description="PPR" evidence="2">
    <location>
        <begin position="86"/>
        <end position="120"/>
    </location>
</feature>
<dbReference type="Pfam" id="PF01535">
    <property type="entry name" value="PPR"/>
    <property type="match status" value="4"/>
</dbReference>
<organism evidence="3 4">
    <name type="scientific">Ceratopteris richardii</name>
    <name type="common">Triangle waterfern</name>
    <dbReference type="NCBI Taxonomy" id="49495"/>
    <lineage>
        <taxon>Eukaryota</taxon>
        <taxon>Viridiplantae</taxon>
        <taxon>Streptophyta</taxon>
        <taxon>Embryophyta</taxon>
        <taxon>Tracheophyta</taxon>
        <taxon>Polypodiopsida</taxon>
        <taxon>Polypodiidae</taxon>
        <taxon>Polypodiales</taxon>
        <taxon>Pteridineae</taxon>
        <taxon>Pteridaceae</taxon>
        <taxon>Parkerioideae</taxon>
        <taxon>Ceratopteris</taxon>
    </lineage>
</organism>
<feature type="repeat" description="PPR" evidence="2">
    <location>
        <begin position="447"/>
        <end position="481"/>
    </location>
</feature>
<dbReference type="NCBIfam" id="TIGR00756">
    <property type="entry name" value="PPR"/>
    <property type="match status" value="4"/>
</dbReference>
<dbReference type="EMBL" id="CM035414">
    <property type="protein sequence ID" value="KAH7430053.1"/>
    <property type="molecule type" value="Genomic_DNA"/>
</dbReference>
<dbReference type="GO" id="GO:0009451">
    <property type="term" value="P:RNA modification"/>
    <property type="evidence" value="ECO:0007669"/>
    <property type="project" value="InterPro"/>
</dbReference>
<dbReference type="PROSITE" id="PS51375">
    <property type="entry name" value="PPR"/>
    <property type="match status" value="5"/>
</dbReference>
<evidence type="ECO:0000256" key="1">
    <source>
        <dbReference type="ARBA" id="ARBA00022737"/>
    </source>
</evidence>
<evidence type="ECO:0000313" key="4">
    <source>
        <dbReference type="Proteomes" id="UP000825935"/>
    </source>
</evidence>
<name>A0A8T2U8G9_CERRI</name>
<dbReference type="Pfam" id="PF13041">
    <property type="entry name" value="PPR_2"/>
    <property type="match status" value="3"/>
</dbReference>
<protein>
    <recommendedName>
        <fullName evidence="5">Pentatricopeptide repeat-containing protein</fullName>
    </recommendedName>
</protein>
<dbReference type="GO" id="GO:0048731">
    <property type="term" value="P:system development"/>
    <property type="evidence" value="ECO:0007669"/>
    <property type="project" value="UniProtKB-ARBA"/>
</dbReference>
<dbReference type="PANTHER" id="PTHR47926">
    <property type="entry name" value="PENTATRICOPEPTIDE REPEAT-CONTAINING PROTEIN"/>
    <property type="match status" value="1"/>
</dbReference>
<reference evidence="3" key="1">
    <citation type="submission" date="2021-08" db="EMBL/GenBank/DDBJ databases">
        <title>WGS assembly of Ceratopteris richardii.</title>
        <authorList>
            <person name="Marchant D.B."/>
            <person name="Chen G."/>
            <person name="Jenkins J."/>
            <person name="Shu S."/>
            <person name="Leebens-Mack J."/>
            <person name="Grimwood J."/>
            <person name="Schmutz J."/>
            <person name="Soltis P."/>
            <person name="Soltis D."/>
            <person name="Chen Z.-H."/>
        </authorList>
    </citation>
    <scope>NUCLEOTIDE SEQUENCE</scope>
    <source>
        <strain evidence="3">Whitten #5841</strain>
        <tissue evidence="3">Leaf</tissue>
    </source>
</reference>
<dbReference type="EMBL" id="CM035414">
    <property type="protein sequence ID" value="KAH7430050.1"/>
    <property type="molecule type" value="Genomic_DNA"/>
</dbReference>
<keyword evidence="4" id="KW-1185">Reference proteome</keyword>
<dbReference type="InterPro" id="IPR002885">
    <property type="entry name" value="PPR_rpt"/>
</dbReference>
<dbReference type="Gene3D" id="1.25.40.10">
    <property type="entry name" value="Tetratricopeptide repeat domain"/>
    <property type="match status" value="5"/>
</dbReference>
<feature type="repeat" description="PPR" evidence="2">
    <location>
        <begin position="347"/>
        <end position="381"/>
    </location>
</feature>
<dbReference type="AlphaFoldDB" id="A0A8T2U8G9"/>
<dbReference type="InterPro" id="IPR046960">
    <property type="entry name" value="PPR_At4g14850-like_plant"/>
</dbReference>
<keyword evidence="1" id="KW-0677">Repeat</keyword>
<dbReference type="PANTHER" id="PTHR47926:SF347">
    <property type="entry name" value="PENTATRICOPEPTIDE REPEAT-CONTAINING PROTEIN"/>
    <property type="match status" value="1"/>
</dbReference>
<dbReference type="GO" id="GO:0003723">
    <property type="term" value="F:RNA binding"/>
    <property type="evidence" value="ECO:0007669"/>
    <property type="project" value="InterPro"/>
</dbReference>
<feature type="repeat" description="PPR" evidence="2">
    <location>
        <begin position="184"/>
        <end position="218"/>
    </location>
</feature>
<evidence type="ECO:0000256" key="2">
    <source>
        <dbReference type="PROSITE-ProRule" id="PRU00708"/>
    </source>
</evidence>
<dbReference type="InterPro" id="IPR011990">
    <property type="entry name" value="TPR-like_helical_dom_sf"/>
</dbReference>
<dbReference type="OrthoDB" id="185373at2759"/>
<gene>
    <name evidence="3" type="ORF">KP509_09G080500</name>
</gene>
<feature type="repeat" description="PPR" evidence="2">
    <location>
        <begin position="285"/>
        <end position="319"/>
    </location>
</feature>
<proteinExistence type="predicted"/>
<dbReference type="FunFam" id="1.25.40.10:FF:000158">
    <property type="entry name" value="pentatricopeptide repeat-containing protein At2g33680"/>
    <property type="match status" value="1"/>
</dbReference>
<sequence>MLLLAHTTTTPRASLFHDQVRVSSIASHLRLCSRAHDIQEGMLTHYHMIKDDLHRNMLLRNLLLQFYGECGMLDATHALFIQWSHDVYSYNFMISALAQTKRHMKILNIFYQMLHEAVCPDRVTYAAMFSVFALVSRIEEGRFLHACLIHCLQLSVATAIIFMYGKLGSLSDAQLAFHHICEPDVVAWNCILRVHTDKQNTQEALALYGRMKLEGVAPDQVTFISLLSAFGCISDLHVVQEIHFELVCIGMDAHIKVMNALLNIYAKLDSIETANAIFAKMPDKSVTSWNIMIGVHSRRNEKEKSLHFYYRMSEEGFKPDKVTFINVLPAYFPQDALRLFDSIIDVDVVLWNALLSSFCFHRKSCQAVQIFYQMQEEGVLPNGNTFMIIMSMCSSEYMLSIGKRMHAVAANRLKDDITTSNSLLNMYGKCSSMGYAQNIFNSLFDRTVVTWTIMLTNLTRHYGFAEALLCFSRMVLEGILPDRFVLATVLDACLGIVSLNMGMYIHVQILGTGSKLDAVMGTALLNMYGGCGCLRAVEDVYDQTHGKNTICCNAAIMALAHHGQAHNAFDLFELMLANDIAVDSSTFLGLITACSHGGLIDTGIFFFHLMQITYSLYPTDAHLDCIVDLFGRSGQVKESLAFIDNFHGNPTVLTYRTLLSTCCRTPNAFSAWAAYRALTLEPDDEGCFFLLVNASTKYSCDYLFSEDIE</sequence>